<protein>
    <recommendedName>
        <fullName evidence="5">Transmembrane protein</fullName>
    </recommendedName>
</protein>
<evidence type="ECO:0000313" key="4">
    <source>
        <dbReference type="Proteomes" id="UP000018208"/>
    </source>
</evidence>
<accession>V6LJS9</accession>
<feature type="transmembrane region" description="Helical" evidence="1">
    <location>
        <begin position="33"/>
        <end position="56"/>
    </location>
</feature>
<proteinExistence type="predicted"/>
<evidence type="ECO:0000313" key="2">
    <source>
        <dbReference type="EMBL" id="EST44633.1"/>
    </source>
</evidence>
<keyword evidence="4" id="KW-1185">Reference proteome</keyword>
<dbReference type="AlphaFoldDB" id="V6LJS9"/>
<evidence type="ECO:0008006" key="5">
    <source>
        <dbReference type="Google" id="ProtNLM"/>
    </source>
</evidence>
<organism evidence="2">
    <name type="scientific">Spironucleus salmonicida</name>
    <dbReference type="NCBI Taxonomy" id="348837"/>
    <lineage>
        <taxon>Eukaryota</taxon>
        <taxon>Metamonada</taxon>
        <taxon>Diplomonadida</taxon>
        <taxon>Hexamitidae</taxon>
        <taxon>Hexamitinae</taxon>
        <taxon>Spironucleus</taxon>
    </lineage>
</organism>
<keyword evidence="1" id="KW-1133">Transmembrane helix</keyword>
<dbReference type="EMBL" id="AUWU02000005">
    <property type="protein sequence ID" value="KAH0572642.1"/>
    <property type="molecule type" value="Genomic_DNA"/>
</dbReference>
<dbReference type="EMBL" id="KI546115">
    <property type="protein sequence ID" value="EST44633.1"/>
    <property type="molecule type" value="Genomic_DNA"/>
</dbReference>
<dbReference type="VEuPathDB" id="GiardiaDB:SS50377_24753"/>
<evidence type="ECO:0000313" key="3">
    <source>
        <dbReference type="EMBL" id="KAH0572642.1"/>
    </source>
</evidence>
<dbReference type="Proteomes" id="UP000018208">
    <property type="component" value="Unassembled WGS sequence"/>
</dbReference>
<sequence>MTFDSEVQCQKMCLSVCIHKGDMYNCKSGFTKISLIIDILFVVLLLLTVLLCFRYYDKYKRKIGYKLVRQGCRLKYKFVDNTMFFQNKDILSLEQALKEYQTCKNAEDSLDLV</sequence>
<reference evidence="3" key="2">
    <citation type="submission" date="2020-12" db="EMBL/GenBank/DDBJ databases">
        <title>New Spironucleus salmonicida genome in near-complete chromosomes.</title>
        <authorList>
            <person name="Xu F."/>
            <person name="Kurt Z."/>
            <person name="Jimenez-Gonzalez A."/>
            <person name="Astvaldsson A."/>
            <person name="Andersson J.O."/>
            <person name="Svard S.G."/>
        </authorList>
    </citation>
    <scope>NUCLEOTIDE SEQUENCE</scope>
    <source>
        <strain evidence="3">ATCC 50377</strain>
    </source>
</reference>
<gene>
    <name evidence="2" type="ORF">SS50377_15640</name>
    <name evidence="3" type="ORF">SS50377_24753</name>
</gene>
<keyword evidence="1" id="KW-0812">Transmembrane</keyword>
<name>V6LJS9_9EUKA</name>
<reference evidence="2 3" key="1">
    <citation type="journal article" date="2014" name="PLoS Genet.">
        <title>The Genome of Spironucleus salmonicida Highlights a Fish Pathogen Adapted to Fluctuating Environments.</title>
        <authorList>
            <person name="Xu F."/>
            <person name="Jerlstrom-Hultqvist J."/>
            <person name="Einarsson E."/>
            <person name="Astvaldsson A."/>
            <person name="Svard S.G."/>
            <person name="Andersson J.O."/>
        </authorList>
    </citation>
    <scope>NUCLEOTIDE SEQUENCE</scope>
    <source>
        <strain evidence="3">ATCC 50377</strain>
    </source>
</reference>
<keyword evidence="1" id="KW-0472">Membrane</keyword>
<evidence type="ECO:0000256" key="1">
    <source>
        <dbReference type="SAM" id="Phobius"/>
    </source>
</evidence>